<sequence length="82" mass="8889">MNILKLVPGGSHESEEVVAPSSHRSRDATLHLLNQLNPATLKVIPELHPVPILKRQIGIGVITLKEVSGSHYAAVAIDYFSN</sequence>
<comment type="caution">
    <text evidence="2">The sequence shown here is derived from an EMBL/GenBank/DDBJ whole genome shotgun (WGS) entry which is preliminary data.</text>
</comment>
<dbReference type="AlphaFoldDB" id="A0A6G0YG96"/>
<dbReference type="Proteomes" id="UP000478052">
    <property type="component" value="Unassembled WGS sequence"/>
</dbReference>
<dbReference type="EMBL" id="VUJU01004223">
    <property type="protein sequence ID" value="KAF0755142.1"/>
    <property type="molecule type" value="Genomic_DNA"/>
</dbReference>
<evidence type="ECO:0000313" key="3">
    <source>
        <dbReference type="Proteomes" id="UP000478052"/>
    </source>
</evidence>
<protein>
    <submittedName>
        <fullName evidence="2">Gypsy retrotransposon integrase-like protein 1</fullName>
    </submittedName>
</protein>
<reference evidence="2 3" key="1">
    <citation type="submission" date="2019-08" db="EMBL/GenBank/DDBJ databases">
        <title>Whole genome of Aphis craccivora.</title>
        <authorList>
            <person name="Voronova N.V."/>
            <person name="Shulinski R.S."/>
            <person name="Bandarenka Y.V."/>
            <person name="Zhorov D.G."/>
            <person name="Warner D."/>
        </authorList>
    </citation>
    <scope>NUCLEOTIDE SEQUENCE [LARGE SCALE GENOMIC DNA]</scope>
    <source>
        <strain evidence="2">180601</strain>
        <tissue evidence="2">Whole Body</tissue>
    </source>
</reference>
<evidence type="ECO:0000256" key="1">
    <source>
        <dbReference type="SAM" id="MobiDB-lite"/>
    </source>
</evidence>
<name>A0A6G0YG96_APHCR</name>
<accession>A0A6G0YG96</accession>
<proteinExistence type="predicted"/>
<gene>
    <name evidence="2" type="ORF">FWK35_00022305</name>
</gene>
<organism evidence="2 3">
    <name type="scientific">Aphis craccivora</name>
    <name type="common">Cowpea aphid</name>
    <dbReference type="NCBI Taxonomy" id="307492"/>
    <lineage>
        <taxon>Eukaryota</taxon>
        <taxon>Metazoa</taxon>
        <taxon>Ecdysozoa</taxon>
        <taxon>Arthropoda</taxon>
        <taxon>Hexapoda</taxon>
        <taxon>Insecta</taxon>
        <taxon>Pterygota</taxon>
        <taxon>Neoptera</taxon>
        <taxon>Paraneoptera</taxon>
        <taxon>Hemiptera</taxon>
        <taxon>Sternorrhyncha</taxon>
        <taxon>Aphidomorpha</taxon>
        <taxon>Aphidoidea</taxon>
        <taxon>Aphididae</taxon>
        <taxon>Aphidini</taxon>
        <taxon>Aphis</taxon>
        <taxon>Aphis</taxon>
    </lineage>
</organism>
<feature type="region of interest" description="Disordered" evidence="1">
    <location>
        <begin position="1"/>
        <end position="21"/>
    </location>
</feature>
<keyword evidence="3" id="KW-1185">Reference proteome</keyword>
<evidence type="ECO:0000313" key="2">
    <source>
        <dbReference type="EMBL" id="KAF0755142.1"/>
    </source>
</evidence>